<evidence type="ECO:0000313" key="2">
    <source>
        <dbReference type="EMBL" id="MBV4493093.1"/>
    </source>
</evidence>
<dbReference type="Proteomes" id="UP000609530">
    <property type="component" value="Unassembled WGS sequence"/>
</dbReference>
<feature type="transmembrane region" description="Helical" evidence="1">
    <location>
        <begin position="187"/>
        <end position="207"/>
    </location>
</feature>
<protein>
    <recommendedName>
        <fullName evidence="4">Type II secretion system protein GspF domain-containing protein</fullName>
    </recommendedName>
</protein>
<name>A0ABS6QFW3_9PSED</name>
<gene>
    <name evidence="2" type="ORF">HU760_021105</name>
</gene>
<evidence type="ECO:0000256" key="1">
    <source>
        <dbReference type="SAM" id="Phobius"/>
    </source>
</evidence>
<feature type="transmembrane region" description="Helical" evidence="1">
    <location>
        <begin position="12"/>
        <end position="31"/>
    </location>
</feature>
<accession>A0ABS6QFW3</accession>
<dbReference type="PROSITE" id="PS51257">
    <property type="entry name" value="PROKAR_LIPOPROTEIN"/>
    <property type="match status" value="1"/>
</dbReference>
<reference evidence="2 3" key="1">
    <citation type="journal article" date="2020" name="Microorganisms">
        <title>Reliable Identification of Environmental Pseudomonas Isolates Using the rpoD Gene.</title>
        <authorList>
            <consortium name="The Broad Institute Genome Sequencing Platform"/>
            <person name="Girard L."/>
            <person name="Lood C."/>
            <person name="Rokni-Zadeh H."/>
            <person name="van Noort V."/>
            <person name="Lavigne R."/>
            <person name="De Mot R."/>
        </authorList>
    </citation>
    <scope>NUCLEOTIDE SEQUENCE [LARGE SCALE GENOMIC DNA]</scope>
    <source>
        <strain evidence="2 3">RD9SR1</strain>
    </source>
</reference>
<organism evidence="2 3">
    <name type="scientific">Pseudomonas oryzicola</name>
    <dbReference type="NCBI Taxonomy" id="485876"/>
    <lineage>
        <taxon>Bacteria</taxon>
        <taxon>Pseudomonadati</taxon>
        <taxon>Pseudomonadota</taxon>
        <taxon>Gammaproteobacteria</taxon>
        <taxon>Pseudomonadales</taxon>
        <taxon>Pseudomonadaceae</taxon>
        <taxon>Pseudomonas</taxon>
    </lineage>
</organism>
<comment type="caution">
    <text evidence="2">The sequence shown here is derived from an EMBL/GenBank/DDBJ whole genome shotgun (WGS) entry which is preliminary data.</text>
</comment>
<keyword evidence="1" id="KW-1133">Transmembrane helix</keyword>
<dbReference type="RefSeq" id="WP_186673969.1">
    <property type="nucleotide sequence ID" value="NZ_JABWRZ020000002.1"/>
</dbReference>
<keyword evidence="1" id="KW-0812">Transmembrane</keyword>
<sequence length="311" mass="35144">MSALRKFNLFEAMSFIATLVGCLIAVYQIFFSEKMSLQVSMESSISLLQEDPMLGGDIQVLYLGEPVPGISRLDFLILNNGEKSISSSEIVAAPTLHFDQESKVLFSKITSSDPSDVNAKITPARQENSVTIDPGMLNPTDYIRFSVYLKDSNPSLPNVTARIKGLKKIEFIDARPEYSPVKKQLPWTVYPIGFFVIAFALFSVPMFREYRQHKALRRRIKEDPELVSKIEQPEDFRRFIAKMSFAITSEKTMMSSLLEQYSSDSNEINKRRLIAQIEQIIQDTGGSEILACMCPIVILGGASYIYFQLFL</sequence>
<proteinExistence type="predicted"/>
<evidence type="ECO:0008006" key="4">
    <source>
        <dbReference type="Google" id="ProtNLM"/>
    </source>
</evidence>
<dbReference type="EMBL" id="JABWRZ020000002">
    <property type="protein sequence ID" value="MBV4493093.1"/>
    <property type="molecule type" value="Genomic_DNA"/>
</dbReference>
<evidence type="ECO:0000313" key="3">
    <source>
        <dbReference type="Proteomes" id="UP000609530"/>
    </source>
</evidence>
<keyword evidence="3" id="KW-1185">Reference proteome</keyword>
<keyword evidence="1" id="KW-0472">Membrane</keyword>
<feature type="transmembrane region" description="Helical" evidence="1">
    <location>
        <begin position="289"/>
        <end position="307"/>
    </location>
</feature>